<comment type="caution">
    <text evidence="3">The sequence shown here is derived from an EMBL/GenBank/DDBJ whole genome shotgun (WGS) entry which is preliminary data.</text>
</comment>
<dbReference type="RefSeq" id="WP_137451206.1">
    <property type="nucleotide sequence ID" value="NZ_SZZH01000006.1"/>
</dbReference>
<feature type="transmembrane region" description="Helical" evidence="1">
    <location>
        <begin position="210"/>
        <end position="227"/>
    </location>
</feature>
<keyword evidence="3" id="KW-0378">Hydrolase</keyword>
<keyword evidence="3" id="KW-0645">Protease</keyword>
<evidence type="ECO:0000313" key="3">
    <source>
        <dbReference type="EMBL" id="TKV56819.1"/>
    </source>
</evidence>
<dbReference type="GO" id="GO:0080120">
    <property type="term" value="P:CAAX-box protein maturation"/>
    <property type="evidence" value="ECO:0007669"/>
    <property type="project" value="UniProtKB-ARBA"/>
</dbReference>
<feature type="transmembrane region" description="Helical" evidence="1">
    <location>
        <begin position="115"/>
        <end position="137"/>
    </location>
</feature>
<feature type="transmembrane region" description="Helical" evidence="1">
    <location>
        <begin position="20"/>
        <end position="41"/>
    </location>
</feature>
<dbReference type="GO" id="GO:0008237">
    <property type="term" value="F:metallopeptidase activity"/>
    <property type="evidence" value="ECO:0007669"/>
    <property type="project" value="UniProtKB-KW"/>
</dbReference>
<feature type="transmembrane region" description="Helical" evidence="1">
    <location>
        <begin position="76"/>
        <end position="94"/>
    </location>
</feature>
<proteinExistence type="predicted"/>
<keyword evidence="1" id="KW-0472">Membrane</keyword>
<feature type="transmembrane region" description="Helical" evidence="1">
    <location>
        <begin position="234"/>
        <end position="254"/>
    </location>
</feature>
<keyword evidence="4" id="KW-1185">Reference proteome</keyword>
<feature type="domain" description="CAAX prenyl protease 2/Lysostaphin resistance protein A-like" evidence="2">
    <location>
        <begin position="154"/>
        <end position="245"/>
    </location>
</feature>
<dbReference type="OrthoDB" id="4453618at2"/>
<keyword evidence="3" id="KW-0482">Metalloprotease</keyword>
<keyword evidence="1" id="KW-1133">Transmembrane helix</keyword>
<gene>
    <name evidence="3" type="ORF">FDO65_18410</name>
</gene>
<dbReference type="EMBL" id="SZZH01000006">
    <property type="protein sequence ID" value="TKV56819.1"/>
    <property type="molecule type" value="Genomic_DNA"/>
</dbReference>
<evidence type="ECO:0000256" key="1">
    <source>
        <dbReference type="SAM" id="Phobius"/>
    </source>
</evidence>
<organism evidence="3 4">
    <name type="scientific">Nakamurella flava</name>
    <dbReference type="NCBI Taxonomy" id="2576308"/>
    <lineage>
        <taxon>Bacteria</taxon>
        <taxon>Bacillati</taxon>
        <taxon>Actinomycetota</taxon>
        <taxon>Actinomycetes</taxon>
        <taxon>Nakamurellales</taxon>
        <taxon>Nakamurellaceae</taxon>
        <taxon>Nakamurella</taxon>
    </lineage>
</organism>
<dbReference type="Proteomes" id="UP000306985">
    <property type="component" value="Unassembled WGS sequence"/>
</dbReference>
<dbReference type="GO" id="GO:0004175">
    <property type="term" value="F:endopeptidase activity"/>
    <property type="evidence" value="ECO:0007669"/>
    <property type="project" value="UniProtKB-ARBA"/>
</dbReference>
<accession>A0A4U6QA85</accession>
<keyword evidence="1" id="KW-0812">Transmembrane</keyword>
<reference evidence="3 4" key="1">
    <citation type="submission" date="2019-05" db="EMBL/GenBank/DDBJ databases">
        <title>Nakamurella sp. N5BH11, whole genome shotgun sequence.</title>
        <authorList>
            <person name="Tuo L."/>
        </authorList>
    </citation>
    <scope>NUCLEOTIDE SEQUENCE [LARGE SCALE GENOMIC DNA]</scope>
    <source>
        <strain evidence="3 4">N5BH11</strain>
    </source>
</reference>
<dbReference type="GO" id="GO:0006508">
    <property type="term" value="P:proteolysis"/>
    <property type="evidence" value="ECO:0007669"/>
    <property type="project" value="UniProtKB-KW"/>
</dbReference>
<sequence length="262" mass="28349">MTTPDAVAPGPARPYSRRSLWIELSIVFAVTLGMSGAFSLLNLVDALLAPAPLASQTVAIVTPQAQASLIDLLKQLLSILRGLAWGALGLYLLWRGGVNLRQRLGLDARRPWTDLAWGAGLAAVIGIPGLLLYLAAVKLGINLTVAPATLNDVWWRLPVLVLAAIENGFLEEVLVVGYLVTRLEQLRLPGWAVIAVSAVLRGSYHLYQGFGGFLGNAIMGVVFAYWFRRTRRLWPLIIAHSVLDIVAFAGYALLAGHVSWLP</sequence>
<dbReference type="Pfam" id="PF02517">
    <property type="entry name" value="Rce1-like"/>
    <property type="match status" value="1"/>
</dbReference>
<evidence type="ECO:0000259" key="2">
    <source>
        <dbReference type="Pfam" id="PF02517"/>
    </source>
</evidence>
<protein>
    <submittedName>
        <fullName evidence="3">CPBP family intramembrane metalloprotease</fullName>
    </submittedName>
</protein>
<evidence type="ECO:0000313" key="4">
    <source>
        <dbReference type="Proteomes" id="UP000306985"/>
    </source>
</evidence>
<dbReference type="InterPro" id="IPR003675">
    <property type="entry name" value="Rce1/LyrA-like_dom"/>
</dbReference>
<name>A0A4U6QA85_9ACTN</name>
<dbReference type="AlphaFoldDB" id="A0A4U6QA85"/>